<dbReference type="PROSITE" id="PS50937">
    <property type="entry name" value="HTH_MERR_2"/>
    <property type="match status" value="1"/>
</dbReference>
<evidence type="ECO:0000313" key="7">
    <source>
        <dbReference type="EMBL" id="RKN79123.1"/>
    </source>
</evidence>
<keyword evidence="8" id="KW-1185">Reference proteome</keyword>
<dbReference type="Pfam" id="PF13411">
    <property type="entry name" value="MerR_1"/>
    <property type="match status" value="1"/>
</dbReference>
<comment type="caution">
    <text evidence="7">The sequence shown here is derived from an EMBL/GenBank/DDBJ whole genome shotgun (WGS) entry which is preliminary data.</text>
</comment>
<dbReference type="SMART" id="SM00422">
    <property type="entry name" value="HTH_MERR"/>
    <property type="match status" value="1"/>
</dbReference>
<evidence type="ECO:0000313" key="8">
    <source>
        <dbReference type="Proteomes" id="UP000282311"/>
    </source>
</evidence>
<protein>
    <submittedName>
        <fullName evidence="7">MerR family transcriptional regulator</fullName>
    </submittedName>
</protein>
<dbReference type="PANTHER" id="PTHR30204:SF69">
    <property type="entry name" value="MERR-FAMILY TRANSCRIPTIONAL REGULATOR"/>
    <property type="match status" value="1"/>
</dbReference>
<feature type="domain" description="HTH merR-type" evidence="6">
    <location>
        <begin position="7"/>
        <end position="72"/>
    </location>
</feature>
<sequence>MSDYKRGQIAKLAGVNSETLRYYENEGLLPPPARTDSGYRLYTEEALARLTFIKNAKSCGFTLKEIKKALTSSGGGNIGLGDFLQAIDRKIGALDQEIAKREQTKSLLAALRANIQATEKHPDIRDTLRTLRIDS</sequence>
<dbReference type="Gene3D" id="1.10.1660.10">
    <property type="match status" value="1"/>
</dbReference>
<keyword evidence="3" id="KW-0238">DNA-binding</keyword>
<evidence type="ECO:0000256" key="5">
    <source>
        <dbReference type="SAM" id="Coils"/>
    </source>
</evidence>
<dbReference type="PROSITE" id="PS00552">
    <property type="entry name" value="HTH_MERR_1"/>
    <property type="match status" value="1"/>
</dbReference>
<keyword evidence="2" id="KW-0805">Transcription regulation</keyword>
<dbReference type="GO" id="GO:0003677">
    <property type="term" value="F:DNA binding"/>
    <property type="evidence" value="ECO:0007669"/>
    <property type="project" value="UniProtKB-KW"/>
</dbReference>
<name>A0A3B0C012_9BACL</name>
<feature type="coiled-coil region" evidence="5">
    <location>
        <begin position="94"/>
        <end position="121"/>
    </location>
</feature>
<accession>A0A3B0C012</accession>
<dbReference type="OrthoDB" id="9791488at2"/>
<dbReference type="EMBL" id="RBAH01000016">
    <property type="protein sequence ID" value="RKN79123.1"/>
    <property type="molecule type" value="Genomic_DNA"/>
</dbReference>
<dbReference type="GO" id="GO:0003700">
    <property type="term" value="F:DNA-binding transcription factor activity"/>
    <property type="evidence" value="ECO:0007669"/>
    <property type="project" value="InterPro"/>
</dbReference>
<dbReference type="RefSeq" id="WP_120749178.1">
    <property type="nucleotide sequence ID" value="NZ_RBAH01000016.1"/>
</dbReference>
<dbReference type="SUPFAM" id="SSF46955">
    <property type="entry name" value="Putative DNA-binding domain"/>
    <property type="match status" value="1"/>
</dbReference>
<dbReference type="InterPro" id="IPR000551">
    <property type="entry name" value="MerR-type_HTH_dom"/>
</dbReference>
<evidence type="ECO:0000256" key="1">
    <source>
        <dbReference type="ARBA" id="ARBA00022491"/>
    </source>
</evidence>
<evidence type="ECO:0000256" key="4">
    <source>
        <dbReference type="ARBA" id="ARBA00023163"/>
    </source>
</evidence>
<keyword evidence="4" id="KW-0804">Transcription</keyword>
<dbReference type="PRINTS" id="PR00040">
    <property type="entry name" value="HTHMERR"/>
</dbReference>
<dbReference type="Proteomes" id="UP000282311">
    <property type="component" value="Unassembled WGS sequence"/>
</dbReference>
<dbReference type="InterPro" id="IPR047057">
    <property type="entry name" value="MerR_fam"/>
</dbReference>
<keyword evidence="5" id="KW-0175">Coiled coil</keyword>
<evidence type="ECO:0000259" key="6">
    <source>
        <dbReference type="PROSITE" id="PS50937"/>
    </source>
</evidence>
<reference evidence="7 8" key="1">
    <citation type="journal article" date="2007" name="Int. J. Syst. Evol. Microbiol.">
        <title>Paenibacillus ginsengarvi sp. nov., isolated from soil from ginseng cultivation.</title>
        <authorList>
            <person name="Yoon M.H."/>
            <person name="Ten L.N."/>
            <person name="Im W.T."/>
        </authorList>
    </citation>
    <scope>NUCLEOTIDE SEQUENCE [LARGE SCALE GENOMIC DNA]</scope>
    <source>
        <strain evidence="7 8">KCTC 13059</strain>
    </source>
</reference>
<gene>
    <name evidence="7" type="ORF">D7M11_20785</name>
</gene>
<dbReference type="InterPro" id="IPR009061">
    <property type="entry name" value="DNA-bd_dom_put_sf"/>
</dbReference>
<dbReference type="AlphaFoldDB" id="A0A3B0C012"/>
<evidence type="ECO:0000256" key="3">
    <source>
        <dbReference type="ARBA" id="ARBA00023125"/>
    </source>
</evidence>
<keyword evidence="1" id="KW-0678">Repressor</keyword>
<proteinExistence type="predicted"/>
<organism evidence="7 8">
    <name type="scientific">Paenibacillus ginsengarvi</name>
    <dbReference type="NCBI Taxonomy" id="400777"/>
    <lineage>
        <taxon>Bacteria</taxon>
        <taxon>Bacillati</taxon>
        <taxon>Bacillota</taxon>
        <taxon>Bacilli</taxon>
        <taxon>Bacillales</taxon>
        <taxon>Paenibacillaceae</taxon>
        <taxon>Paenibacillus</taxon>
    </lineage>
</organism>
<evidence type="ECO:0000256" key="2">
    <source>
        <dbReference type="ARBA" id="ARBA00023015"/>
    </source>
</evidence>
<dbReference type="PANTHER" id="PTHR30204">
    <property type="entry name" value="REDOX-CYCLING DRUG-SENSING TRANSCRIPTIONAL ACTIVATOR SOXR"/>
    <property type="match status" value="1"/>
</dbReference>